<dbReference type="GO" id="GO:0008237">
    <property type="term" value="F:metallopeptidase activity"/>
    <property type="evidence" value="ECO:0007669"/>
    <property type="project" value="InterPro"/>
</dbReference>
<gene>
    <name evidence="2" type="ORF">EDEG_01227</name>
</gene>
<name>J9DAN3_EDHAE</name>
<evidence type="ECO:0000313" key="2">
    <source>
        <dbReference type="EMBL" id="EJW04544.1"/>
    </source>
</evidence>
<dbReference type="PANTHER" id="PTHR10540">
    <property type="entry name" value="EUKARYOTIC TRANSLATION INITIATION FACTOR 3 SUBUNIT F-RELATED"/>
    <property type="match status" value="1"/>
</dbReference>
<evidence type="ECO:0000259" key="1">
    <source>
        <dbReference type="PROSITE" id="PS50249"/>
    </source>
</evidence>
<dbReference type="FunCoup" id="J9DAN3">
    <property type="interactions" value="171"/>
</dbReference>
<protein>
    <recommendedName>
        <fullName evidence="1">MPN domain-containing protein</fullName>
    </recommendedName>
</protein>
<organism evidence="2 3">
    <name type="scientific">Edhazardia aedis (strain USNM 41457)</name>
    <name type="common">Microsporidian parasite</name>
    <dbReference type="NCBI Taxonomy" id="1003232"/>
    <lineage>
        <taxon>Eukaryota</taxon>
        <taxon>Fungi</taxon>
        <taxon>Fungi incertae sedis</taxon>
        <taxon>Microsporidia</taxon>
        <taxon>Edhazardia</taxon>
    </lineage>
</organism>
<evidence type="ECO:0000313" key="3">
    <source>
        <dbReference type="Proteomes" id="UP000003163"/>
    </source>
</evidence>
<dbReference type="Pfam" id="PF13012">
    <property type="entry name" value="MitMem_reg"/>
    <property type="match status" value="1"/>
</dbReference>
<comment type="caution">
    <text evidence="2">The sequence shown here is derived from an EMBL/GenBank/DDBJ whole genome shotgun (WGS) entry which is preliminary data.</text>
</comment>
<dbReference type="PROSITE" id="PS50249">
    <property type="entry name" value="MPN"/>
    <property type="match status" value="1"/>
</dbReference>
<sequence>MIASRTTHIHPIPLLSIIDHVKRHESERVLGILLGTEADMEIHVHNAFAVPFNEDEQNWYIDTSYLKNMYSLFRKVNSNEEILGWYHTGTETKFDIEIMQYVKTLVKNNDPLLVVARISGERRDVVSQPKAFRINAENKFYNVDISIASEEAEEVGVEHLLRDIKDMTDGHMDDEIRQIKDALGLYNKSLKKISKYLKKVLSGGLSVNNDVIMEIQDLLNMMPVLKGNCEENLHDVYISCLTKNVIKLNDLVRNRAENEGIIH</sequence>
<dbReference type="InterPro" id="IPR037518">
    <property type="entry name" value="MPN"/>
</dbReference>
<dbReference type="OrthoDB" id="10256771at2759"/>
<accession>J9DAN3</accession>
<dbReference type="Proteomes" id="UP000003163">
    <property type="component" value="Unassembled WGS sequence"/>
</dbReference>
<dbReference type="AlphaFoldDB" id="J9DAN3"/>
<reference evidence="3" key="2">
    <citation type="submission" date="2015-07" db="EMBL/GenBank/DDBJ databases">
        <title>Contrasting host-pathogen interactions and genome evolution in two generalist and specialist microsporidian pathogens of mosquitoes.</title>
        <authorList>
            <consortium name="The Broad Institute Genomics Platform"/>
            <consortium name="The Broad Institute Genome Sequencing Center for Infectious Disease"/>
            <person name="Cuomo C.A."/>
            <person name="Sanscrainte N.D."/>
            <person name="Goldberg J.M."/>
            <person name="Heiman D."/>
            <person name="Young S."/>
            <person name="Zeng Q."/>
            <person name="Becnel J.J."/>
            <person name="Birren B.W."/>
        </authorList>
    </citation>
    <scope>NUCLEOTIDE SEQUENCE [LARGE SCALE GENOMIC DNA]</scope>
    <source>
        <strain evidence="3">USNM 41457</strain>
    </source>
</reference>
<dbReference type="HOGENOM" id="CLU_027018_3_0_1"/>
<dbReference type="InParanoid" id="J9DAN3"/>
<dbReference type="EMBL" id="AFBI03000017">
    <property type="protein sequence ID" value="EJW04544.1"/>
    <property type="molecule type" value="Genomic_DNA"/>
</dbReference>
<feature type="domain" description="MPN" evidence="1">
    <location>
        <begin position="7"/>
        <end position="138"/>
    </location>
</feature>
<dbReference type="OMA" id="DHYRRMD"/>
<reference evidence="2 3" key="1">
    <citation type="submission" date="2011-08" db="EMBL/GenBank/DDBJ databases">
        <authorList>
            <person name="Liu Z.J."/>
            <person name="Shi F.L."/>
            <person name="Lu J.Q."/>
            <person name="Li M."/>
            <person name="Wang Z.L."/>
        </authorList>
    </citation>
    <scope>NUCLEOTIDE SEQUENCE [LARGE SCALE GENOMIC DNA]</scope>
    <source>
        <strain evidence="2 3">USNM 41457</strain>
    </source>
</reference>
<dbReference type="SMART" id="SM00232">
    <property type="entry name" value="JAB_MPN"/>
    <property type="match status" value="1"/>
</dbReference>
<dbReference type="InterPro" id="IPR000555">
    <property type="entry name" value="JAMM/MPN+_dom"/>
</dbReference>
<proteinExistence type="predicted"/>
<dbReference type="STRING" id="1003232.J9DAN3"/>
<dbReference type="Pfam" id="PF01398">
    <property type="entry name" value="JAB"/>
    <property type="match status" value="1"/>
</dbReference>
<dbReference type="VEuPathDB" id="MicrosporidiaDB:EDEG_01227"/>
<keyword evidence="3" id="KW-1185">Reference proteome</keyword>
<dbReference type="Gene3D" id="3.40.140.10">
    <property type="entry name" value="Cytidine Deaminase, domain 2"/>
    <property type="match status" value="1"/>
</dbReference>
<dbReference type="InterPro" id="IPR024969">
    <property type="entry name" value="EIF3F/CSN6-like_C"/>
</dbReference>